<sequence>MNAKEAALLLGVHYKTILNMINDGRLAASKNDSGDWVISESDLAAREQEIGDKEFATIYTHMAVQIIEKGHNQAIQAAREELIDVARATIKVKENRNELNQQVIRRMQL</sequence>
<name>A0ABU6GJ43_9BACL</name>
<comment type="caution">
    <text evidence="2">The sequence shown here is derived from an EMBL/GenBank/DDBJ whole genome shotgun (WGS) entry which is preliminary data.</text>
</comment>
<feature type="domain" description="Helix-turn-helix" evidence="1">
    <location>
        <begin position="2"/>
        <end position="45"/>
    </location>
</feature>
<dbReference type="Gene3D" id="1.10.1660.10">
    <property type="match status" value="1"/>
</dbReference>
<reference evidence="2 3" key="1">
    <citation type="submission" date="2023-03" db="EMBL/GenBank/DDBJ databases">
        <title>Bacillus Genome Sequencing.</title>
        <authorList>
            <person name="Dunlap C."/>
        </authorList>
    </citation>
    <scope>NUCLEOTIDE SEQUENCE [LARGE SCALE GENOMIC DNA]</scope>
    <source>
        <strain evidence="2 3">BD-525</strain>
    </source>
</reference>
<dbReference type="SUPFAM" id="SSF46955">
    <property type="entry name" value="Putative DNA-binding domain"/>
    <property type="match status" value="1"/>
</dbReference>
<evidence type="ECO:0000313" key="2">
    <source>
        <dbReference type="EMBL" id="MEC0239760.1"/>
    </source>
</evidence>
<keyword evidence="3" id="KW-1185">Reference proteome</keyword>
<dbReference type="Proteomes" id="UP001344632">
    <property type="component" value="Unassembled WGS sequence"/>
</dbReference>
<proteinExistence type="predicted"/>
<organism evidence="2 3">
    <name type="scientific">Paenibacillus dokdonensis</name>
    <dbReference type="NCBI Taxonomy" id="2567944"/>
    <lineage>
        <taxon>Bacteria</taxon>
        <taxon>Bacillati</taxon>
        <taxon>Bacillota</taxon>
        <taxon>Bacilli</taxon>
        <taxon>Bacillales</taxon>
        <taxon>Paenibacillaceae</taxon>
        <taxon>Paenibacillus</taxon>
    </lineage>
</organism>
<dbReference type="RefSeq" id="WP_326086996.1">
    <property type="nucleotide sequence ID" value="NZ_JARLKZ010000005.1"/>
</dbReference>
<protein>
    <submittedName>
        <fullName evidence="2">Helix-turn-helix domain-containing protein</fullName>
    </submittedName>
</protein>
<dbReference type="InterPro" id="IPR009061">
    <property type="entry name" value="DNA-bd_dom_put_sf"/>
</dbReference>
<dbReference type="InterPro" id="IPR041657">
    <property type="entry name" value="HTH_17"/>
</dbReference>
<dbReference type="Pfam" id="PF12728">
    <property type="entry name" value="HTH_17"/>
    <property type="match status" value="1"/>
</dbReference>
<evidence type="ECO:0000259" key="1">
    <source>
        <dbReference type="Pfam" id="PF12728"/>
    </source>
</evidence>
<evidence type="ECO:0000313" key="3">
    <source>
        <dbReference type="Proteomes" id="UP001344632"/>
    </source>
</evidence>
<dbReference type="EMBL" id="JARLKZ010000005">
    <property type="protein sequence ID" value="MEC0239760.1"/>
    <property type="molecule type" value="Genomic_DNA"/>
</dbReference>
<gene>
    <name evidence="2" type="ORF">P4H66_07800</name>
</gene>
<accession>A0ABU6GJ43</accession>